<dbReference type="GeneID" id="300295445"/>
<evidence type="ECO:0000256" key="1">
    <source>
        <dbReference type="SAM" id="Phobius"/>
    </source>
</evidence>
<reference evidence="2 3" key="1">
    <citation type="submission" date="2020-08" db="EMBL/GenBank/DDBJ databases">
        <title>Sequencing the genomes of 1000 actinobacteria strains.</title>
        <authorList>
            <person name="Klenk H.-P."/>
        </authorList>
    </citation>
    <scope>NUCLEOTIDE SEQUENCE [LARGE SCALE GENOMIC DNA]</scope>
    <source>
        <strain evidence="2 3">DSM 43036</strain>
    </source>
</reference>
<name>A0ABR6MII9_MICEC</name>
<dbReference type="EMBL" id="JACHJC010000001">
    <property type="protein sequence ID" value="MBB5115077.1"/>
    <property type="molecule type" value="Genomic_DNA"/>
</dbReference>
<dbReference type="RefSeq" id="WP_184686788.1">
    <property type="nucleotide sequence ID" value="NZ_JACHJC010000001.1"/>
</dbReference>
<keyword evidence="3" id="KW-1185">Reference proteome</keyword>
<proteinExistence type="predicted"/>
<dbReference type="Proteomes" id="UP000618986">
    <property type="component" value="Unassembled WGS sequence"/>
</dbReference>
<gene>
    <name evidence="2" type="ORF">FHU28_004916</name>
</gene>
<protein>
    <submittedName>
        <fullName evidence="2">Cadmium resistance protein CadD (Predicted permease)</fullName>
    </submittedName>
</protein>
<dbReference type="InterPro" id="IPR004676">
    <property type="entry name" value="Cd-R_transporter"/>
</dbReference>
<keyword evidence="1" id="KW-0812">Transmembrane</keyword>
<keyword evidence="1" id="KW-1133">Transmembrane helix</keyword>
<feature type="transmembrane region" description="Helical" evidence="1">
    <location>
        <begin position="6"/>
        <end position="32"/>
    </location>
</feature>
<keyword evidence="1" id="KW-0472">Membrane</keyword>
<feature type="transmembrane region" description="Helical" evidence="1">
    <location>
        <begin position="137"/>
        <end position="158"/>
    </location>
</feature>
<evidence type="ECO:0000313" key="3">
    <source>
        <dbReference type="Proteomes" id="UP000618986"/>
    </source>
</evidence>
<feature type="transmembrane region" description="Helical" evidence="1">
    <location>
        <begin position="73"/>
        <end position="90"/>
    </location>
</feature>
<dbReference type="Pfam" id="PF03596">
    <property type="entry name" value="Cad"/>
    <property type="match status" value="1"/>
</dbReference>
<comment type="caution">
    <text evidence="2">The sequence shown here is derived from an EMBL/GenBank/DDBJ whole genome shotgun (WGS) entry which is preliminary data.</text>
</comment>
<accession>A0ABR6MII9</accession>
<feature type="transmembrane region" description="Helical" evidence="1">
    <location>
        <begin position="44"/>
        <end position="67"/>
    </location>
</feature>
<evidence type="ECO:0000313" key="2">
    <source>
        <dbReference type="EMBL" id="MBB5115077.1"/>
    </source>
</evidence>
<feature type="transmembrane region" description="Helical" evidence="1">
    <location>
        <begin position="102"/>
        <end position="125"/>
    </location>
</feature>
<sequence length="201" mass="20291">MIDVITAAVGAAGVFAATNLDDIVVLTVLFVAARHSGRPRPWQIVAGQYAGIGALVAIAVVAAAGLLVVPDPWPGLLGLLPIGLGIRALLSRADDDEPPPAVVGSLLGVAGVTVANGADNIAVYVPVFRSLDPATGLVWLLVFALLVAVWCAVAAALGGHPRVVALVGRAGHWLVPVIFIVIGATILLTSGVLPHLAALLT</sequence>
<feature type="transmembrane region" description="Helical" evidence="1">
    <location>
        <begin position="170"/>
        <end position="193"/>
    </location>
</feature>
<organism evidence="2 3">
    <name type="scientific">Micromonospora echinospora</name>
    <name type="common">Micromonospora purpurea</name>
    <dbReference type="NCBI Taxonomy" id="1877"/>
    <lineage>
        <taxon>Bacteria</taxon>
        <taxon>Bacillati</taxon>
        <taxon>Actinomycetota</taxon>
        <taxon>Actinomycetes</taxon>
        <taxon>Micromonosporales</taxon>
        <taxon>Micromonosporaceae</taxon>
        <taxon>Micromonospora</taxon>
    </lineage>
</organism>